<feature type="domain" description="Piezo non-specific cation channel cap" evidence="11">
    <location>
        <begin position="1400"/>
        <end position="1654"/>
    </location>
</feature>
<dbReference type="Pfam" id="PF24871">
    <property type="entry name" value="Piezo_TM1-24"/>
    <property type="match status" value="1"/>
</dbReference>
<keyword evidence="6 10" id="KW-1133">Transmembrane helix</keyword>
<reference evidence="16 17" key="1">
    <citation type="submission" date="2015-12" db="EMBL/GenBank/DDBJ databases">
        <title>Draft genome of the nematode, Onchocerca flexuosa.</title>
        <authorList>
            <person name="Mitreva M."/>
        </authorList>
    </citation>
    <scope>NUCLEOTIDE SEQUENCE [LARGE SCALE GENOMIC DNA]</scope>
    <source>
        <strain evidence="16">Red Deer</strain>
    </source>
</reference>
<evidence type="ECO:0000256" key="1">
    <source>
        <dbReference type="ARBA" id="ARBA00004651"/>
    </source>
</evidence>
<feature type="domain" description="Piezo TM1-24" evidence="14">
    <location>
        <begin position="153"/>
        <end position="301"/>
    </location>
</feature>
<feature type="transmembrane region" description="Helical" evidence="10">
    <location>
        <begin position="64"/>
        <end position="85"/>
    </location>
</feature>
<keyword evidence="3" id="KW-0813">Transport</keyword>
<evidence type="ECO:0000256" key="6">
    <source>
        <dbReference type="ARBA" id="ARBA00022989"/>
    </source>
</evidence>
<evidence type="ECO:0000313" key="16">
    <source>
        <dbReference type="EMBL" id="OZC05093.1"/>
    </source>
</evidence>
<accession>A0A238BIU2</accession>
<feature type="transmembrane region" description="Helical" evidence="10">
    <location>
        <begin position="1086"/>
        <end position="1104"/>
    </location>
</feature>
<proteinExistence type="inferred from homology"/>
<dbReference type="InterPro" id="IPR027272">
    <property type="entry name" value="Piezo"/>
</dbReference>
<dbReference type="InterPro" id="IPR031805">
    <property type="entry name" value="Piezo_TM25-28"/>
</dbReference>
<feature type="domain" description="Piezo THU9 and anchor" evidence="15">
    <location>
        <begin position="1255"/>
        <end position="1347"/>
    </location>
</feature>
<name>A0A238BIU2_9BILA</name>
<dbReference type="EMBL" id="KZ271538">
    <property type="protein sequence ID" value="OZC05093.1"/>
    <property type="molecule type" value="Genomic_DNA"/>
</dbReference>
<evidence type="ECO:0000313" key="17">
    <source>
        <dbReference type="Proteomes" id="UP000242913"/>
    </source>
</evidence>
<dbReference type="Pfam" id="PF12166">
    <property type="entry name" value="Piezo_cap"/>
    <property type="match status" value="1"/>
</dbReference>
<protein>
    <recommendedName>
        <fullName evidence="18">Piezo-type mechanosensitive ion channel component</fullName>
    </recommendedName>
</protein>
<feature type="transmembrane region" description="Helical" evidence="10">
    <location>
        <begin position="697"/>
        <end position="716"/>
    </location>
</feature>
<feature type="transmembrane region" description="Helical" evidence="10">
    <location>
        <begin position="12"/>
        <end position="29"/>
    </location>
</feature>
<dbReference type="InterPro" id="IPR056770">
    <property type="entry name" value="Piezo_THU9_anchor"/>
</dbReference>
<feature type="transmembrane region" description="Helical" evidence="10">
    <location>
        <begin position="1032"/>
        <end position="1055"/>
    </location>
</feature>
<dbReference type="GO" id="GO:0008381">
    <property type="term" value="F:mechanosensitive monoatomic ion channel activity"/>
    <property type="evidence" value="ECO:0007669"/>
    <property type="project" value="InterPro"/>
</dbReference>
<feature type="transmembrane region" description="Helical" evidence="10">
    <location>
        <begin position="669"/>
        <end position="691"/>
    </location>
</feature>
<feature type="transmembrane region" description="Helical" evidence="10">
    <location>
        <begin position="371"/>
        <end position="400"/>
    </location>
</feature>
<feature type="transmembrane region" description="Helical" evidence="10">
    <location>
        <begin position="728"/>
        <end position="748"/>
    </location>
</feature>
<dbReference type="GO" id="GO:0042391">
    <property type="term" value="P:regulation of membrane potential"/>
    <property type="evidence" value="ECO:0007669"/>
    <property type="project" value="TreeGrafter"/>
</dbReference>
<feature type="transmembrane region" description="Helical" evidence="10">
    <location>
        <begin position="308"/>
        <end position="327"/>
    </location>
</feature>
<dbReference type="GO" id="GO:0050982">
    <property type="term" value="P:detection of mechanical stimulus"/>
    <property type="evidence" value="ECO:0007669"/>
    <property type="project" value="TreeGrafter"/>
</dbReference>
<evidence type="ECO:0000259" key="11">
    <source>
        <dbReference type="Pfam" id="PF12166"/>
    </source>
</evidence>
<dbReference type="GO" id="GO:0005261">
    <property type="term" value="F:monoatomic cation channel activity"/>
    <property type="evidence" value="ECO:0007669"/>
    <property type="project" value="TreeGrafter"/>
</dbReference>
<evidence type="ECO:0000256" key="2">
    <source>
        <dbReference type="ARBA" id="ARBA00007821"/>
    </source>
</evidence>
<organism evidence="16 17">
    <name type="scientific">Onchocerca flexuosa</name>
    <dbReference type="NCBI Taxonomy" id="387005"/>
    <lineage>
        <taxon>Eukaryota</taxon>
        <taxon>Metazoa</taxon>
        <taxon>Ecdysozoa</taxon>
        <taxon>Nematoda</taxon>
        <taxon>Chromadorea</taxon>
        <taxon>Rhabditida</taxon>
        <taxon>Spirurina</taxon>
        <taxon>Spiruromorpha</taxon>
        <taxon>Filarioidea</taxon>
        <taxon>Onchocercidae</taxon>
        <taxon>Onchocerca</taxon>
    </lineage>
</organism>
<feature type="transmembrane region" description="Helical" evidence="10">
    <location>
        <begin position="1137"/>
        <end position="1155"/>
    </location>
</feature>
<comment type="similarity">
    <text evidence="2">Belongs to the PIEZO (TC 1.A.75) family.</text>
</comment>
<comment type="subcellular location">
    <subcellularLocation>
        <location evidence="1">Cell membrane</location>
        <topology evidence="1">Multi-pass membrane protein</topology>
    </subcellularLocation>
</comment>
<dbReference type="OrthoDB" id="5823048at2759"/>
<keyword evidence="17" id="KW-1185">Reference proteome</keyword>
<dbReference type="Proteomes" id="UP000242913">
    <property type="component" value="Unassembled WGS sequence"/>
</dbReference>
<dbReference type="GO" id="GO:0071260">
    <property type="term" value="P:cellular response to mechanical stimulus"/>
    <property type="evidence" value="ECO:0007669"/>
    <property type="project" value="TreeGrafter"/>
</dbReference>
<evidence type="ECO:0000256" key="8">
    <source>
        <dbReference type="ARBA" id="ARBA00023136"/>
    </source>
</evidence>
<keyword evidence="5 10" id="KW-0812">Transmembrane</keyword>
<evidence type="ECO:0000259" key="12">
    <source>
        <dbReference type="Pfam" id="PF15917"/>
    </source>
</evidence>
<keyword evidence="9" id="KW-0407">Ion channel</keyword>
<evidence type="ECO:0000256" key="7">
    <source>
        <dbReference type="ARBA" id="ARBA00023065"/>
    </source>
</evidence>
<dbReference type="InterPro" id="IPR056769">
    <property type="entry name" value="Piezo_TM1-24"/>
</dbReference>
<feature type="transmembrane region" description="Helical" evidence="10">
    <location>
        <begin position="35"/>
        <end position="52"/>
    </location>
</feature>
<dbReference type="Pfam" id="PF15917">
    <property type="entry name" value="Piezo_TM25-28"/>
    <property type="match status" value="1"/>
</dbReference>
<feature type="transmembrane region" description="Helical" evidence="10">
    <location>
        <begin position="407"/>
        <end position="432"/>
    </location>
</feature>
<feature type="domain" description="Piezo transmembrane helical unit" evidence="13">
    <location>
        <begin position="1042"/>
        <end position="1162"/>
    </location>
</feature>
<evidence type="ECO:0000256" key="5">
    <source>
        <dbReference type="ARBA" id="ARBA00022692"/>
    </source>
</evidence>
<feature type="transmembrane region" description="Helical" evidence="10">
    <location>
        <begin position="1061"/>
        <end position="1079"/>
    </location>
</feature>
<dbReference type="PANTHER" id="PTHR13167">
    <property type="entry name" value="PIEZO-TYPE MECHANOSENSITIVE ION CHANNEL COMPONENT"/>
    <property type="match status" value="1"/>
</dbReference>
<feature type="transmembrane region" description="Helical" evidence="10">
    <location>
        <begin position="1328"/>
        <end position="1349"/>
    </location>
</feature>
<dbReference type="Pfam" id="PF24874">
    <property type="entry name" value="Piezo_THU9_anchor"/>
    <property type="match status" value="1"/>
</dbReference>
<keyword evidence="8 10" id="KW-0472">Membrane</keyword>
<feature type="domain" description="Piezo TM25-28" evidence="12">
    <location>
        <begin position="661"/>
        <end position="840"/>
    </location>
</feature>
<sequence length="1662" mass="193588">MDRCEVLNYRREGLILRLTGLVLLAFTAISQQSYFHLLLFVISLCLNATFVFRRIFAPATGVINLAAACLALHLFLLLVAQITYIQVNLTITFKRILGLPYFFCSSDVYSACEEPSWNVYVGVATELCLASLLFWTKRISFFSTEYYTSEVQIESIGIKQMYLLTPISIIFWALLFPSWLNFIWILVSWFLFSLIGERHHRLLRAPFILTFASILLLLQYISGLTSFQGIMLEKLGLHSGVGSAAFYPLLIKVLLCIPFYMIRYFDGRHSKTFSTFESITTVRITDVSMTSVSTTTTSLESFLRIPGILYVCLYYVYILIHGDWLALSNSEWLSPAVQALEKIAFRLGSAVDILWRPTCVFARILATNYDILIVISLCCFASYYLSIAGIVLLVLSLIIFITTGQRCVMACFITALLLSFQWLMSFITYSFYLPNNIYLQNCTFNHGMIIDHNMFKWFGFSLNQTWPIVILLLIISMRGAFSTERSKWLIEMQRSDAEEDAVSLLKFLSKNWMYKFGVEVCSVLGIVLACYRHDIFGLYFLVVISFLRVCRRWLQKLIWPSYTNLTLIILVLEYLSALGLPNQFSHCYNHVWNVWSTEVNRFFVLPFTTSSFPTFIADYIFLLLILKQKNVFNREKEHPENDNTPLSESDFSQPIPALYNDFISMKGNLLAYIHTAVFLYSHWISMLIILICSISNGAISNFGYIVAVFLFMWKGVSLYTCHSFKSILAYWNCLVYYNIFLLIVKILYLDVFCKFGFAFPCWLERVFGLYCVPNEYFGHNKKTYLICDVICFVVLIYQMRVFNSWYFQFVIMDYRADRILGSRGGELLLELRKREALKNHRRLQDNVKWLRMMVEEEDKYAPISIDSSPQSHEEIKRSGYYHQVSERFFPLRNADINFEQEQMYSLFSRKFNENVLENNDTTTMVEKTVEVLDSVRVTMMHIFQLLNNPEWLYQISKGDAFVAHVLDKDKKRIKAILKDVMLRLRIADTEDKLRKLQRELILREDFQSVAYSELLWNEALDEYHAIHPAFKFLYCFSHSIIAQSELICFILMLIVHLSKSSLITFPLPLMVFFWGVLAIPRPSKSFWLVTAFYIQFIIVFRLLFCNELVQTLIYSEKEISDNNPFSVQRLLAIDPNINGSFWDIALLAMVFFHRYKLLRLGMCRVDFQVRERHLSFSDDLMQEEGDEKMLDESTSCEKFCEALLMKKIPSSMDWYPWMVGCDISCLILISFFYLILGHGGSGNMLLDVQVSRLPRCYLNIPFLFELRTAMDWTFTSTALTMADFTRMENYYNEIEAQHCWILFDHWTNNYFPTRKGQPTPTSGKFFKGVLSIIALIIIILAPILLFAFLNSFGTRAPPKSIHFVASIEGYPALYSTDTVFNDETMSHLSKHNMQTLINELTNLEESDIKRNALSFISDYTYQDVFLINLTHHSLRNWDISLPGKKQLMNELHSSKTMRIVFEMSLLRTVDSKQRSHNFILATALTSMQSKIFLNLINGSITTARMSFPFAQFLFAPPNGYLLPVNVINLALKRIHSVSTWQYHGDYWSVTWDQKFVIFVDRVIPSWITIIVGSGGMIAMYIAVILVVGRFVREIVRTPIHKAVIQNIPNCENLLRLFHDIYVVREKRKFYLESRLYGKLVFLMRSPETLIRWCRYRVKIKNE</sequence>
<feature type="transmembrane region" description="Helical" evidence="10">
    <location>
        <begin position="562"/>
        <end position="582"/>
    </location>
</feature>
<feature type="transmembrane region" description="Helical" evidence="10">
    <location>
        <begin position="1566"/>
        <end position="1591"/>
    </location>
</feature>
<dbReference type="InterPro" id="IPR031334">
    <property type="entry name" value="Piezo_cap_dom"/>
</dbReference>
<dbReference type="Pfam" id="PF23188">
    <property type="entry name" value="THU_Piezo1"/>
    <property type="match status" value="1"/>
</dbReference>
<evidence type="ECO:0000259" key="14">
    <source>
        <dbReference type="Pfam" id="PF24871"/>
    </source>
</evidence>
<keyword evidence="7" id="KW-0406">Ion transport</keyword>
<evidence type="ECO:0000259" key="13">
    <source>
        <dbReference type="Pfam" id="PF23188"/>
    </source>
</evidence>
<gene>
    <name evidence="16" type="ORF">X798_07922</name>
</gene>
<feature type="transmembrane region" description="Helical" evidence="10">
    <location>
        <begin position="783"/>
        <end position="802"/>
    </location>
</feature>
<feature type="transmembrane region" description="Helical" evidence="10">
    <location>
        <begin position="179"/>
        <end position="195"/>
    </location>
</feature>
<feature type="transmembrane region" description="Helical" evidence="10">
    <location>
        <begin position="1491"/>
        <end position="1514"/>
    </location>
</feature>
<dbReference type="GO" id="GO:0005886">
    <property type="term" value="C:plasma membrane"/>
    <property type="evidence" value="ECO:0007669"/>
    <property type="project" value="UniProtKB-SubCell"/>
</dbReference>
<evidence type="ECO:0000256" key="4">
    <source>
        <dbReference type="ARBA" id="ARBA00022475"/>
    </source>
</evidence>
<feature type="transmembrane region" description="Helical" evidence="10">
    <location>
        <begin position="202"/>
        <end position="221"/>
    </location>
</feature>
<feature type="transmembrane region" description="Helical" evidence="10">
    <location>
        <begin position="1214"/>
        <end position="1236"/>
    </location>
</feature>
<feature type="transmembrane region" description="Helical" evidence="10">
    <location>
        <begin position="602"/>
        <end position="626"/>
    </location>
</feature>
<evidence type="ECO:0000256" key="10">
    <source>
        <dbReference type="SAM" id="Phobius"/>
    </source>
</evidence>
<feature type="transmembrane region" description="Helical" evidence="10">
    <location>
        <begin position="241"/>
        <end position="262"/>
    </location>
</feature>
<evidence type="ECO:0000256" key="3">
    <source>
        <dbReference type="ARBA" id="ARBA00022448"/>
    </source>
</evidence>
<evidence type="ECO:0000259" key="15">
    <source>
        <dbReference type="Pfam" id="PF24874"/>
    </source>
</evidence>
<dbReference type="InterPro" id="IPR056768">
    <property type="entry name" value="THU_Piezo"/>
</dbReference>
<evidence type="ECO:0000256" key="9">
    <source>
        <dbReference type="ARBA" id="ARBA00023303"/>
    </source>
</evidence>
<dbReference type="PANTHER" id="PTHR13167:SF25">
    <property type="entry name" value="PIEZO-TYPE MECHANOSENSITIVE ION CHANNEL COMPONENT"/>
    <property type="match status" value="1"/>
</dbReference>
<evidence type="ECO:0008006" key="18">
    <source>
        <dbReference type="Google" id="ProtNLM"/>
    </source>
</evidence>
<feature type="transmembrane region" description="Helical" evidence="10">
    <location>
        <begin position="464"/>
        <end position="481"/>
    </location>
</feature>
<keyword evidence="4" id="KW-1003">Cell membrane</keyword>